<sequence>MVSMTKRPIITWNEGDEQRTTRWRSKSGLPPPEHVVIADDTMTANAAYRLACAGTALLWRGDFHNARPCPLLRRK</sequence>
<comment type="caution">
    <text evidence="1">The sequence shown here is derived from an EMBL/GenBank/DDBJ whole genome shotgun (WGS) entry which is preliminary data.</text>
</comment>
<dbReference type="Proteomes" id="UP000742786">
    <property type="component" value="Unassembled WGS sequence"/>
</dbReference>
<protein>
    <submittedName>
        <fullName evidence="1">Uncharacterized protein</fullName>
    </submittedName>
</protein>
<proteinExistence type="predicted"/>
<gene>
    <name evidence="1" type="ORF">GTOL_10849</name>
</gene>
<name>A0A916N1R7_9PROT</name>
<dbReference type="AlphaFoldDB" id="A0A916N1R7"/>
<accession>A0A916N1R7</accession>
<reference evidence="1" key="1">
    <citation type="submission" date="2021-04" db="EMBL/GenBank/DDBJ databases">
        <authorList>
            <person name="Hornung B."/>
        </authorList>
    </citation>
    <scope>NUCLEOTIDE SEQUENCE</scope>
    <source>
        <strain evidence="1">G5G6</strain>
    </source>
</reference>
<evidence type="ECO:0000313" key="1">
    <source>
        <dbReference type="EMBL" id="CAG4882967.1"/>
    </source>
</evidence>
<evidence type="ECO:0000313" key="2">
    <source>
        <dbReference type="Proteomes" id="UP000742786"/>
    </source>
</evidence>
<keyword evidence="2" id="KW-1185">Reference proteome</keyword>
<dbReference type="EMBL" id="CAJQUM010000001">
    <property type="protein sequence ID" value="CAG4882967.1"/>
    <property type="molecule type" value="Genomic_DNA"/>
</dbReference>
<organism evidence="1 2">
    <name type="scientific">Georgfuchsia toluolica</name>
    <dbReference type="NCBI Taxonomy" id="424218"/>
    <lineage>
        <taxon>Bacteria</taxon>
        <taxon>Pseudomonadati</taxon>
        <taxon>Pseudomonadota</taxon>
        <taxon>Betaproteobacteria</taxon>
        <taxon>Nitrosomonadales</taxon>
        <taxon>Sterolibacteriaceae</taxon>
        <taxon>Georgfuchsia</taxon>
    </lineage>
</organism>